<dbReference type="Gene3D" id="3.30.450.40">
    <property type="match status" value="1"/>
</dbReference>
<feature type="domain" description="GGDEF" evidence="2">
    <location>
        <begin position="319"/>
        <end position="452"/>
    </location>
</feature>
<dbReference type="Pfam" id="PF00989">
    <property type="entry name" value="PAS"/>
    <property type="match status" value="1"/>
</dbReference>
<dbReference type="InterPro" id="IPR003018">
    <property type="entry name" value="GAF"/>
</dbReference>
<dbReference type="SMART" id="SM00091">
    <property type="entry name" value="PAS"/>
    <property type="match status" value="1"/>
</dbReference>
<reference evidence="3 4" key="1">
    <citation type="submission" date="2020-03" db="EMBL/GenBank/DDBJ databases">
        <title>Rubrivivax benzoatilyticus JA2 (sequenced after 10 years sub-culturing).</title>
        <authorList>
            <person name="Gupta D."/>
            <person name="Chintalapati S."/>
            <person name="Chintalapati V.R."/>
        </authorList>
    </citation>
    <scope>NUCLEOTIDE SEQUENCE [LARGE SCALE GENOMIC DNA]</scope>
    <source>
        <strain evidence="3 4">JA2-Mal</strain>
    </source>
</reference>
<dbReference type="InterPro" id="IPR029787">
    <property type="entry name" value="Nucleotide_cyclase"/>
</dbReference>
<dbReference type="Gene3D" id="3.30.450.20">
    <property type="entry name" value="PAS domain"/>
    <property type="match status" value="1"/>
</dbReference>
<dbReference type="EMBL" id="JAAOCD010000016">
    <property type="protein sequence ID" value="NHL00493.1"/>
    <property type="molecule type" value="Genomic_DNA"/>
</dbReference>
<dbReference type="InterPro" id="IPR035965">
    <property type="entry name" value="PAS-like_dom_sf"/>
</dbReference>
<protein>
    <submittedName>
        <fullName evidence="3">Diguanylate cyclase</fullName>
    </submittedName>
</protein>
<dbReference type="SUPFAM" id="SSF55073">
    <property type="entry name" value="Nucleotide cyclase"/>
    <property type="match status" value="1"/>
</dbReference>
<accession>A0ABX0HZQ7</accession>
<dbReference type="SMART" id="SM00267">
    <property type="entry name" value="GGDEF"/>
    <property type="match status" value="1"/>
</dbReference>
<dbReference type="InterPro" id="IPR013767">
    <property type="entry name" value="PAS_fold"/>
</dbReference>
<dbReference type="NCBIfam" id="TIGR00254">
    <property type="entry name" value="GGDEF"/>
    <property type="match status" value="1"/>
</dbReference>
<dbReference type="SUPFAM" id="SSF55781">
    <property type="entry name" value="GAF domain-like"/>
    <property type="match status" value="1"/>
</dbReference>
<dbReference type="PANTHER" id="PTHR46663">
    <property type="entry name" value="DIGUANYLATE CYCLASE DGCT-RELATED"/>
    <property type="match status" value="1"/>
</dbReference>
<dbReference type="SMART" id="SM00065">
    <property type="entry name" value="GAF"/>
    <property type="match status" value="1"/>
</dbReference>
<feature type="domain" description="PAS" evidence="1">
    <location>
        <begin position="5"/>
        <end position="75"/>
    </location>
</feature>
<gene>
    <name evidence="3" type="ORF">G7087_19115</name>
</gene>
<dbReference type="PROSITE" id="PS50112">
    <property type="entry name" value="PAS"/>
    <property type="match status" value="1"/>
</dbReference>
<dbReference type="Pfam" id="PF00990">
    <property type="entry name" value="GGDEF"/>
    <property type="match status" value="1"/>
</dbReference>
<dbReference type="InterPro" id="IPR052163">
    <property type="entry name" value="DGC-Regulatory_Protein"/>
</dbReference>
<sequence length="458" mass="49377">MDPLDRAFLANVMDLMLDAVCVVDGEGRFVFVSAAGERIFGYTPQELIGRPMIELVHPDDRERTLNAVAEVVADRHLPIFENRYLRKDGRVVHLMWSARWSPADGVRVAVARDVSARKRAESVQAALYAISEAAHAAEDLMALFAQIHRIIGGLLPAKNFFVALYDAPGDWLSFPYFVDEHDAAPPPGALDAETLCAELIRSGRERLLSRDSADAATSAVHPDVGRSAVDWLGVPLSGSQGVIGALVLKSHSQEVRYGPADVELLKFVSAQVAAAIERKQSQLRLLHVAQHDALTGLPNRSLVRDRVATALARARRDGAGLALLYLDLDQFKPVNDRCGHAVGDGLLQQVAQRLKHCVRASDTVGRMAGDEFVVLLSHLHAPDDAPGVAEKIRQALCRPFEVAGHTVLVSPSIGLVGYPAHGEDADQLVQRADEAMYAAKRAGGNRVCVAGGGRPPGG</sequence>
<dbReference type="Proteomes" id="UP000802098">
    <property type="component" value="Unassembled WGS sequence"/>
</dbReference>
<evidence type="ECO:0000313" key="3">
    <source>
        <dbReference type="EMBL" id="NHL00493.1"/>
    </source>
</evidence>
<dbReference type="Gene3D" id="3.30.70.270">
    <property type="match status" value="1"/>
</dbReference>
<dbReference type="InterPro" id="IPR000160">
    <property type="entry name" value="GGDEF_dom"/>
</dbReference>
<keyword evidence="4" id="KW-1185">Reference proteome</keyword>
<dbReference type="Pfam" id="PF13185">
    <property type="entry name" value="GAF_2"/>
    <property type="match status" value="1"/>
</dbReference>
<dbReference type="PROSITE" id="PS50887">
    <property type="entry name" value="GGDEF"/>
    <property type="match status" value="1"/>
</dbReference>
<comment type="caution">
    <text evidence="3">The sequence shown here is derived from an EMBL/GenBank/DDBJ whole genome shotgun (WGS) entry which is preliminary data.</text>
</comment>
<name>A0ABX0HZQ7_9BURK</name>
<dbReference type="PANTHER" id="PTHR46663:SF3">
    <property type="entry name" value="SLL0267 PROTEIN"/>
    <property type="match status" value="1"/>
</dbReference>
<dbReference type="CDD" id="cd01949">
    <property type="entry name" value="GGDEF"/>
    <property type="match status" value="1"/>
</dbReference>
<evidence type="ECO:0000259" key="1">
    <source>
        <dbReference type="PROSITE" id="PS50112"/>
    </source>
</evidence>
<dbReference type="SUPFAM" id="SSF55785">
    <property type="entry name" value="PYP-like sensor domain (PAS domain)"/>
    <property type="match status" value="1"/>
</dbReference>
<dbReference type="NCBIfam" id="TIGR00229">
    <property type="entry name" value="sensory_box"/>
    <property type="match status" value="1"/>
</dbReference>
<dbReference type="CDD" id="cd00130">
    <property type="entry name" value="PAS"/>
    <property type="match status" value="1"/>
</dbReference>
<evidence type="ECO:0000259" key="2">
    <source>
        <dbReference type="PROSITE" id="PS50887"/>
    </source>
</evidence>
<evidence type="ECO:0000313" key="4">
    <source>
        <dbReference type="Proteomes" id="UP000802098"/>
    </source>
</evidence>
<proteinExistence type="predicted"/>
<dbReference type="InterPro" id="IPR029016">
    <property type="entry name" value="GAF-like_dom_sf"/>
</dbReference>
<organism evidence="3 4">
    <name type="scientific">Rubrivivax benzoatilyticus</name>
    <dbReference type="NCBI Taxonomy" id="316997"/>
    <lineage>
        <taxon>Bacteria</taxon>
        <taxon>Pseudomonadati</taxon>
        <taxon>Pseudomonadota</taxon>
        <taxon>Betaproteobacteria</taxon>
        <taxon>Burkholderiales</taxon>
        <taxon>Sphaerotilaceae</taxon>
        <taxon>Rubrivivax</taxon>
    </lineage>
</organism>
<dbReference type="RefSeq" id="WP_029718304.1">
    <property type="nucleotide sequence ID" value="NZ_JAAOCD010000016.1"/>
</dbReference>
<dbReference type="InterPro" id="IPR000014">
    <property type="entry name" value="PAS"/>
</dbReference>
<dbReference type="InterPro" id="IPR043128">
    <property type="entry name" value="Rev_trsase/Diguanyl_cyclase"/>
</dbReference>